<gene>
    <name evidence="2" type="ORF">HPB52_010196</name>
</gene>
<proteinExistence type="predicted"/>
<accession>A0A9D4PVJ6</accession>
<organism evidence="2 3">
    <name type="scientific">Rhipicephalus sanguineus</name>
    <name type="common">Brown dog tick</name>
    <name type="synonym">Ixodes sanguineus</name>
    <dbReference type="NCBI Taxonomy" id="34632"/>
    <lineage>
        <taxon>Eukaryota</taxon>
        <taxon>Metazoa</taxon>
        <taxon>Ecdysozoa</taxon>
        <taxon>Arthropoda</taxon>
        <taxon>Chelicerata</taxon>
        <taxon>Arachnida</taxon>
        <taxon>Acari</taxon>
        <taxon>Parasitiformes</taxon>
        <taxon>Ixodida</taxon>
        <taxon>Ixodoidea</taxon>
        <taxon>Ixodidae</taxon>
        <taxon>Rhipicephalinae</taxon>
        <taxon>Rhipicephalus</taxon>
        <taxon>Rhipicephalus</taxon>
    </lineage>
</organism>
<feature type="region of interest" description="Disordered" evidence="1">
    <location>
        <begin position="136"/>
        <end position="164"/>
    </location>
</feature>
<evidence type="ECO:0000313" key="2">
    <source>
        <dbReference type="EMBL" id="KAH7956532.1"/>
    </source>
</evidence>
<reference evidence="2" key="2">
    <citation type="submission" date="2021-09" db="EMBL/GenBank/DDBJ databases">
        <authorList>
            <person name="Jia N."/>
            <person name="Wang J."/>
            <person name="Shi W."/>
            <person name="Du L."/>
            <person name="Sun Y."/>
            <person name="Zhan W."/>
            <person name="Jiang J."/>
            <person name="Wang Q."/>
            <person name="Zhang B."/>
            <person name="Ji P."/>
            <person name="Sakyi L.B."/>
            <person name="Cui X."/>
            <person name="Yuan T."/>
            <person name="Jiang B."/>
            <person name="Yang W."/>
            <person name="Lam T.T.-Y."/>
            <person name="Chang Q."/>
            <person name="Ding S."/>
            <person name="Wang X."/>
            <person name="Zhu J."/>
            <person name="Ruan X."/>
            <person name="Zhao L."/>
            <person name="Wei J."/>
            <person name="Que T."/>
            <person name="Du C."/>
            <person name="Cheng J."/>
            <person name="Dai P."/>
            <person name="Han X."/>
            <person name="Huang E."/>
            <person name="Gao Y."/>
            <person name="Liu J."/>
            <person name="Shao H."/>
            <person name="Ye R."/>
            <person name="Li L."/>
            <person name="Wei W."/>
            <person name="Wang X."/>
            <person name="Wang C."/>
            <person name="Huo Q."/>
            <person name="Li W."/>
            <person name="Guo W."/>
            <person name="Chen H."/>
            <person name="Chen S."/>
            <person name="Zhou L."/>
            <person name="Zhou L."/>
            <person name="Ni X."/>
            <person name="Tian J."/>
            <person name="Zhou Y."/>
            <person name="Sheng Y."/>
            <person name="Liu T."/>
            <person name="Pan Y."/>
            <person name="Xia L."/>
            <person name="Li J."/>
            <person name="Zhao F."/>
            <person name="Cao W."/>
        </authorList>
    </citation>
    <scope>NUCLEOTIDE SEQUENCE</scope>
    <source>
        <strain evidence="2">Rsan-2018</strain>
        <tissue evidence="2">Larvae</tissue>
    </source>
</reference>
<feature type="region of interest" description="Disordered" evidence="1">
    <location>
        <begin position="295"/>
        <end position="317"/>
    </location>
</feature>
<evidence type="ECO:0000256" key="1">
    <source>
        <dbReference type="SAM" id="MobiDB-lite"/>
    </source>
</evidence>
<comment type="caution">
    <text evidence="2">The sequence shown here is derived from an EMBL/GenBank/DDBJ whole genome shotgun (WGS) entry which is preliminary data.</text>
</comment>
<keyword evidence="3" id="KW-1185">Reference proteome</keyword>
<dbReference type="EMBL" id="JABSTV010001250">
    <property type="protein sequence ID" value="KAH7956532.1"/>
    <property type="molecule type" value="Genomic_DNA"/>
</dbReference>
<sequence>MPRNMHPTCNDARRRARGKALVATARLDKDCTCFVDIASYAQEEAFCSVVVDCDSSHQRRYHPHVQFQRAGQVVIALQSTDGAHHTIYSDSKAAIKTFQMGMVSPQVLHIIRKTKDLKINSLVSFPAHLRTIKSASLNPNEEAHSAAGGLTDRVPNNASSPGQPDPLCSHNEICKHHYLSTRLLHLPHPSLCRAQAVTPRLLQTSTYPSPAALHIIYLEWFPSQDCPLCVVYADFEHVLWGCSSAGPPFTQEEMKKPIKAQDHTSQILTVKRARTSVARFSLMSFTVQNIGLEGASGENSHSHKHETVKRLTQCQDQ</sequence>
<evidence type="ECO:0000313" key="3">
    <source>
        <dbReference type="Proteomes" id="UP000821837"/>
    </source>
</evidence>
<protein>
    <submittedName>
        <fullName evidence="2">Uncharacterized protein</fullName>
    </submittedName>
</protein>
<dbReference type="VEuPathDB" id="VectorBase:RSAN_036105"/>
<name>A0A9D4PVJ6_RHISA</name>
<dbReference type="AlphaFoldDB" id="A0A9D4PVJ6"/>
<dbReference type="Proteomes" id="UP000821837">
    <property type="component" value="Unassembled WGS sequence"/>
</dbReference>
<reference evidence="2" key="1">
    <citation type="journal article" date="2020" name="Cell">
        <title>Large-Scale Comparative Analyses of Tick Genomes Elucidate Their Genetic Diversity and Vector Capacities.</title>
        <authorList>
            <consortium name="Tick Genome and Microbiome Consortium (TIGMIC)"/>
            <person name="Jia N."/>
            <person name="Wang J."/>
            <person name="Shi W."/>
            <person name="Du L."/>
            <person name="Sun Y."/>
            <person name="Zhan W."/>
            <person name="Jiang J.F."/>
            <person name="Wang Q."/>
            <person name="Zhang B."/>
            <person name="Ji P."/>
            <person name="Bell-Sakyi L."/>
            <person name="Cui X.M."/>
            <person name="Yuan T.T."/>
            <person name="Jiang B.G."/>
            <person name="Yang W.F."/>
            <person name="Lam T.T."/>
            <person name="Chang Q.C."/>
            <person name="Ding S.J."/>
            <person name="Wang X.J."/>
            <person name="Zhu J.G."/>
            <person name="Ruan X.D."/>
            <person name="Zhao L."/>
            <person name="Wei J.T."/>
            <person name="Ye R.Z."/>
            <person name="Que T.C."/>
            <person name="Du C.H."/>
            <person name="Zhou Y.H."/>
            <person name="Cheng J.X."/>
            <person name="Dai P.F."/>
            <person name="Guo W.B."/>
            <person name="Han X.H."/>
            <person name="Huang E.J."/>
            <person name="Li L.F."/>
            <person name="Wei W."/>
            <person name="Gao Y.C."/>
            <person name="Liu J.Z."/>
            <person name="Shao H.Z."/>
            <person name="Wang X."/>
            <person name="Wang C.C."/>
            <person name="Yang T.C."/>
            <person name="Huo Q.B."/>
            <person name="Li W."/>
            <person name="Chen H.Y."/>
            <person name="Chen S.E."/>
            <person name="Zhou L.G."/>
            <person name="Ni X.B."/>
            <person name="Tian J.H."/>
            <person name="Sheng Y."/>
            <person name="Liu T."/>
            <person name="Pan Y.S."/>
            <person name="Xia L.Y."/>
            <person name="Li J."/>
            <person name="Zhao F."/>
            <person name="Cao W.C."/>
        </authorList>
    </citation>
    <scope>NUCLEOTIDE SEQUENCE</scope>
    <source>
        <strain evidence="2">Rsan-2018</strain>
    </source>
</reference>